<evidence type="ECO:0000313" key="2">
    <source>
        <dbReference type="EMBL" id="GJN20427.1"/>
    </source>
</evidence>
<organism evidence="2 3">
    <name type="scientific">Eleusine coracana subsp. coracana</name>
    <dbReference type="NCBI Taxonomy" id="191504"/>
    <lineage>
        <taxon>Eukaryota</taxon>
        <taxon>Viridiplantae</taxon>
        <taxon>Streptophyta</taxon>
        <taxon>Embryophyta</taxon>
        <taxon>Tracheophyta</taxon>
        <taxon>Spermatophyta</taxon>
        <taxon>Magnoliopsida</taxon>
        <taxon>Liliopsida</taxon>
        <taxon>Poales</taxon>
        <taxon>Poaceae</taxon>
        <taxon>PACMAD clade</taxon>
        <taxon>Chloridoideae</taxon>
        <taxon>Cynodonteae</taxon>
        <taxon>Eleusininae</taxon>
        <taxon>Eleusine</taxon>
    </lineage>
</organism>
<name>A0AAV5ED18_ELECO</name>
<keyword evidence="3" id="KW-1185">Reference proteome</keyword>
<dbReference type="AlphaFoldDB" id="A0AAV5ED18"/>
<sequence length="297" mass="32399">MLSNAASALREGGRTNADDLNPGRGHKTTAARWLESEASWFPAIVQDLTALTGSWLGASTDSGRYLAGRQFTGAEMAGVDGDARLREGLGHRRQRGSPARALGGGGAASWQARQWRGLKARQVTWRHGWRHDGMARRPVPGKAVALLDVTAGEAAARLDGPGEIAYLERKRLQLKVEFHMLEKDLHIGSIAQHSNTLELLELSQCYVFSETVDRNMDAWRSKVLAQSSPMGSGSQFGLMDDSTAAMASQVDEEGAGFLSINRVMILDRCRHGTDDYQAGHLYLMAVGRSSQVAQYEY</sequence>
<evidence type="ECO:0000256" key="1">
    <source>
        <dbReference type="SAM" id="MobiDB-lite"/>
    </source>
</evidence>
<accession>A0AAV5ED18</accession>
<comment type="caution">
    <text evidence="2">The sequence shown here is derived from an EMBL/GenBank/DDBJ whole genome shotgun (WGS) entry which is preliminary data.</text>
</comment>
<protein>
    <submittedName>
        <fullName evidence="2">Uncharacterized protein</fullName>
    </submittedName>
</protein>
<proteinExistence type="predicted"/>
<gene>
    <name evidence="2" type="primary">gb07804</name>
    <name evidence="2" type="ORF">PR202_gb07804</name>
</gene>
<feature type="region of interest" description="Disordered" evidence="1">
    <location>
        <begin position="1"/>
        <end position="26"/>
    </location>
</feature>
<reference evidence="2" key="1">
    <citation type="journal article" date="2018" name="DNA Res.">
        <title>Multiple hybrid de novo genome assembly of finger millet, an orphan allotetraploid crop.</title>
        <authorList>
            <person name="Hatakeyama M."/>
            <person name="Aluri S."/>
            <person name="Balachadran M.T."/>
            <person name="Sivarajan S.R."/>
            <person name="Patrignani A."/>
            <person name="Gruter S."/>
            <person name="Poveda L."/>
            <person name="Shimizu-Inatsugi R."/>
            <person name="Baeten J."/>
            <person name="Francoijs K.J."/>
            <person name="Nataraja K.N."/>
            <person name="Reddy Y.A.N."/>
            <person name="Phadnis S."/>
            <person name="Ravikumar R.L."/>
            <person name="Schlapbach R."/>
            <person name="Sreeman S.M."/>
            <person name="Shimizu K.K."/>
        </authorList>
    </citation>
    <scope>NUCLEOTIDE SEQUENCE</scope>
</reference>
<dbReference type="Proteomes" id="UP001054889">
    <property type="component" value="Unassembled WGS sequence"/>
</dbReference>
<evidence type="ECO:0000313" key="3">
    <source>
        <dbReference type="Proteomes" id="UP001054889"/>
    </source>
</evidence>
<reference evidence="2" key="2">
    <citation type="submission" date="2021-12" db="EMBL/GenBank/DDBJ databases">
        <title>Resequencing data analysis of finger millet.</title>
        <authorList>
            <person name="Hatakeyama M."/>
            <person name="Aluri S."/>
            <person name="Balachadran M.T."/>
            <person name="Sivarajan S.R."/>
            <person name="Poveda L."/>
            <person name="Shimizu-Inatsugi R."/>
            <person name="Schlapbach R."/>
            <person name="Sreeman S.M."/>
            <person name="Shimizu K.K."/>
        </authorList>
    </citation>
    <scope>NUCLEOTIDE SEQUENCE</scope>
</reference>
<dbReference type="EMBL" id="BQKI01000075">
    <property type="protein sequence ID" value="GJN20427.1"/>
    <property type="molecule type" value="Genomic_DNA"/>
</dbReference>